<evidence type="ECO:0008006" key="3">
    <source>
        <dbReference type="Google" id="ProtNLM"/>
    </source>
</evidence>
<organism evidence="1 2">
    <name type="scientific">Deinococcus daejeonensis</name>
    <dbReference type="NCBI Taxonomy" id="1007098"/>
    <lineage>
        <taxon>Bacteria</taxon>
        <taxon>Thermotogati</taxon>
        <taxon>Deinococcota</taxon>
        <taxon>Deinococci</taxon>
        <taxon>Deinococcales</taxon>
        <taxon>Deinococcaceae</taxon>
        <taxon>Deinococcus</taxon>
    </lineage>
</organism>
<protein>
    <recommendedName>
        <fullName evidence="3">Tail fiber protein</fullName>
    </recommendedName>
</protein>
<dbReference type="EMBL" id="BMOR01000021">
    <property type="protein sequence ID" value="GGN44090.1"/>
    <property type="molecule type" value="Genomic_DNA"/>
</dbReference>
<evidence type="ECO:0000313" key="1">
    <source>
        <dbReference type="EMBL" id="GGN44090.1"/>
    </source>
</evidence>
<evidence type="ECO:0000313" key="2">
    <source>
        <dbReference type="Proteomes" id="UP000645517"/>
    </source>
</evidence>
<name>A0ABQ2JEF3_9DEIO</name>
<reference evidence="2" key="1">
    <citation type="journal article" date="2019" name="Int. J. Syst. Evol. Microbiol.">
        <title>The Global Catalogue of Microorganisms (GCM) 10K type strain sequencing project: providing services to taxonomists for standard genome sequencing and annotation.</title>
        <authorList>
            <consortium name="The Broad Institute Genomics Platform"/>
            <consortium name="The Broad Institute Genome Sequencing Center for Infectious Disease"/>
            <person name="Wu L."/>
            <person name="Ma J."/>
        </authorList>
    </citation>
    <scope>NUCLEOTIDE SEQUENCE [LARGE SCALE GENOMIC DNA]</scope>
    <source>
        <strain evidence="2">JCM 16918</strain>
    </source>
</reference>
<keyword evidence="2" id="KW-1185">Reference proteome</keyword>
<accession>A0ABQ2JEF3</accession>
<comment type="caution">
    <text evidence="1">The sequence shown here is derived from an EMBL/GenBank/DDBJ whole genome shotgun (WGS) entry which is preliminary data.</text>
</comment>
<gene>
    <name evidence="1" type="ORF">GCM10010842_32230</name>
</gene>
<proteinExistence type="predicted"/>
<dbReference type="Proteomes" id="UP000645517">
    <property type="component" value="Unassembled WGS sequence"/>
</dbReference>
<sequence length="979" mass="102929">MTRLVGVPSSVPTGTSVRVTLHWEVPYRDPARGATPSVLTATYDWADGKYKIGGTEMAFVHPRPDQPDPALKGSLVAAYTIGTGAGAARPRYVLQAHETAPGELDMRVDPSPTQVIAAQSLLSIIAAAQDIPTKIAQVDQKLIQVDDSLTDIAQAQAEQGLTAVPNEAALTGRAAGGYRVLGTNERVYWSGTAITARAPMAAADALAARVYRVPLQAAYSYTQNAQVTQSVIALAPAGSTLQFPADGVRYQLGPLGTISKTLTLDLTGTLLDVDLTPTPGSTAGSPLIHFAAPLGTAHSVNSMARSATQITLSTAGDAAAYSAGDWIILRDERITRAWDNPTGAATSLNGQANQYGYGGRTEINQVKSVSGAVLTLTQPVRWDYDTTPAVRRVTAPLIRPRVTGGNIQELDPGAAFSGIITGPNAPHIVHFENCVQPETNSLEVDGWQLHAVNFSNCYKPYAGRLNGQRPFRPGSGGHAYLVKFDAGCRDGLHERSVSRGARHHTDFTQAYACVSSRNTATDPAGVAYLCHGLGSQDCESADDAVRGGNVAGWGSGNSSFYADYRYKVTRPSYRGDGTVFNAATYSEDMEVIEPDVVTTFRAFVLTSGARRTRIRGGTIDLRAATNGGSNAVLAQSKISLSDTYGVIPDSLDVRGTRILMPTGTGMNGMNLTLSGALTIRDTEFVDGVNTHVIIGVDSTLTDLDVSNNTHSGTHRRSVEYAAAAAPTGRYRVRANTYSGYNGTLYSAISLPAASNLDMTDNAATGSGTAYAWTASDPATAAGAGARIHRNFPATSDYMPGYNPVPLALLDLAGTGTNNVQFTFRRDTAPEWIIRSNGSSKLLEFSRRDATGASVDSPLTLNWNTGVVTVNATWQKPFALGGAGAFKPFLWQGVNGSIRMKAGTPANDTDGAPIVYKKLTGTTSGTVSTGVTVAHGLGFAPTHIMLTARGAGAVYYTAADATNVTVAGTVASIPFDLYVG</sequence>